<evidence type="ECO:0000256" key="8">
    <source>
        <dbReference type="ARBA" id="ARBA00023136"/>
    </source>
</evidence>
<feature type="coiled-coil region" evidence="9">
    <location>
        <begin position="365"/>
        <end position="392"/>
    </location>
</feature>
<keyword evidence="2" id="KW-1003">Cell membrane</keyword>
<keyword evidence="7 10" id="KW-1133">Transmembrane helix</keyword>
<feature type="domain" description="HAMP" evidence="11">
    <location>
        <begin position="325"/>
        <end position="377"/>
    </location>
</feature>
<dbReference type="Gene3D" id="3.30.450.20">
    <property type="entry name" value="PAS domain"/>
    <property type="match status" value="1"/>
</dbReference>
<evidence type="ECO:0000256" key="10">
    <source>
        <dbReference type="SAM" id="Phobius"/>
    </source>
</evidence>
<feature type="transmembrane region" description="Helical" evidence="10">
    <location>
        <begin position="300"/>
        <end position="323"/>
    </location>
</feature>
<keyword evidence="5 10" id="KW-0812">Transmembrane</keyword>
<evidence type="ECO:0000256" key="2">
    <source>
        <dbReference type="ARBA" id="ARBA00022475"/>
    </source>
</evidence>
<dbReference type="InterPro" id="IPR050640">
    <property type="entry name" value="Bact_2-comp_sensor_kinase"/>
</dbReference>
<dbReference type="Pfam" id="PF00672">
    <property type="entry name" value="HAMP"/>
    <property type="match status" value="1"/>
</dbReference>
<evidence type="ECO:0000256" key="4">
    <source>
        <dbReference type="ARBA" id="ARBA00022679"/>
    </source>
</evidence>
<keyword evidence="3" id="KW-0597">Phosphoprotein</keyword>
<gene>
    <name evidence="12" type="ORF">LF65_04381</name>
</gene>
<evidence type="ECO:0000256" key="5">
    <source>
        <dbReference type="ARBA" id="ARBA00022692"/>
    </source>
</evidence>
<keyword evidence="6" id="KW-0418">Kinase</keyword>
<feature type="transmembrane region" description="Helical" evidence="10">
    <location>
        <begin position="20"/>
        <end position="46"/>
    </location>
</feature>
<dbReference type="Proteomes" id="UP000031866">
    <property type="component" value="Chromosome"/>
</dbReference>
<dbReference type="SUPFAM" id="SSF55874">
    <property type="entry name" value="ATPase domain of HSP90 chaperone/DNA topoisomerase II/histidine kinase"/>
    <property type="match status" value="1"/>
</dbReference>
<evidence type="ECO:0000256" key="6">
    <source>
        <dbReference type="ARBA" id="ARBA00022777"/>
    </source>
</evidence>
<proteinExistence type="predicted"/>
<evidence type="ECO:0000256" key="1">
    <source>
        <dbReference type="ARBA" id="ARBA00004651"/>
    </source>
</evidence>
<dbReference type="InterPro" id="IPR010559">
    <property type="entry name" value="Sig_transdc_His_kin_internal"/>
</dbReference>
<keyword evidence="9" id="KW-0175">Coiled coil</keyword>
<dbReference type="RefSeq" id="WP_041898936.1">
    <property type="nucleotide sequence ID" value="NZ_CP010086.2"/>
</dbReference>
<dbReference type="OrthoDB" id="9809348at2"/>
<dbReference type="KEGG" id="cbei:LF65_04381"/>
<keyword evidence="8 10" id="KW-0472">Membrane</keyword>
<sequence>MSKLFKVHRRFLFTIKNLNLRYQLILSYIPIFIISLLVINLVSYYLMANTLKKNSREFVNETVKIISRDITKSLNQYGEISASIAFDENLSSLLSGEINDYNYFIRSNKVKQKLYYFTQNSLDIKSIFIYPLNRSAVIRSNSNIIYNDMNYNDNELFKSLVSNAETKVWSTSSVAGSDPEGGNYLYFLRAIPNFGTSNGLIQMQIREKSIFDIYKDSSFGKNSTIFIIDENGCIVSHPNKEKISTKIQPSIIENIKQNIGSFTTEIDGKNYMTVYSTIESSKWTLIATIPMDYIQSNNKWLLNTNLIIIMISFIFIILISVWVSSKIASPLERVGKAMKQLEKGDFEVRLDYDSNNEMGKIYKRYNAMAGEIKNLMEVIRKEEKKKKEAYIKVLQAQIKPHFLYNTLFTIKCLASIKKQPQIEELLDSLIRLLMASISKGGEFVSVYEEIEYIKNFALIQKYRFDDKFKVIFNISSEIQNYIVPKLIIQPIVENAIVHGMDAEINFIEIKIEGSVEGADIVFRIRDNGKGIDADKINMMLQASENKNKNGFNGMGIKNVNERIKLYFGEQYGLHYLSNIENGTEVIMRLPVIIDERGIQKYV</sequence>
<reference evidence="13" key="1">
    <citation type="submission" date="2014-12" db="EMBL/GenBank/DDBJ databases">
        <title>Genome sequence of Clostridium beijerinckii strain 59B.</title>
        <authorList>
            <person name="Little G.T."/>
            <person name="Minton N.P."/>
        </authorList>
    </citation>
    <scope>NUCLEOTIDE SEQUENCE [LARGE SCALE GENOMIC DNA]</scope>
    <source>
        <strain evidence="13">59B</strain>
    </source>
</reference>
<dbReference type="Pfam" id="PF02518">
    <property type="entry name" value="HATPase_c"/>
    <property type="match status" value="1"/>
</dbReference>
<evidence type="ECO:0000313" key="12">
    <source>
        <dbReference type="EMBL" id="AJH00921.1"/>
    </source>
</evidence>
<dbReference type="GO" id="GO:0005886">
    <property type="term" value="C:plasma membrane"/>
    <property type="evidence" value="ECO:0007669"/>
    <property type="project" value="UniProtKB-SubCell"/>
</dbReference>
<name>A0A0B5QIY9_CLOBE</name>
<dbReference type="Gene3D" id="6.10.340.10">
    <property type="match status" value="1"/>
</dbReference>
<dbReference type="Pfam" id="PF06580">
    <property type="entry name" value="His_kinase"/>
    <property type="match status" value="1"/>
</dbReference>
<keyword evidence="4" id="KW-0808">Transferase</keyword>
<evidence type="ECO:0000256" key="7">
    <source>
        <dbReference type="ARBA" id="ARBA00022989"/>
    </source>
</evidence>
<dbReference type="SUPFAM" id="SSF158472">
    <property type="entry name" value="HAMP domain-like"/>
    <property type="match status" value="1"/>
</dbReference>
<evidence type="ECO:0000256" key="3">
    <source>
        <dbReference type="ARBA" id="ARBA00022553"/>
    </source>
</evidence>
<protein>
    <recommendedName>
        <fullName evidence="11">HAMP domain-containing protein</fullName>
    </recommendedName>
</protein>
<dbReference type="SMART" id="SM00304">
    <property type="entry name" value="HAMP"/>
    <property type="match status" value="1"/>
</dbReference>
<comment type="subcellular location">
    <subcellularLocation>
        <location evidence="1">Cell membrane</location>
        <topology evidence="1">Multi-pass membrane protein</topology>
    </subcellularLocation>
</comment>
<dbReference type="InterPro" id="IPR036890">
    <property type="entry name" value="HATPase_C_sf"/>
</dbReference>
<dbReference type="PANTHER" id="PTHR34220">
    <property type="entry name" value="SENSOR HISTIDINE KINASE YPDA"/>
    <property type="match status" value="1"/>
</dbReference>
<evidence type="ECO:0000256" key="9">
    <source>
        <dbReference type="SAM" id="Coils"/>
    </source>
</evidence>
<dbReference type="STRING" id="1520.LF65_04381"/>
<dbReference type="InterPro" id="IPR003594">
    <property type="entry name" value="HATPase_dom"/>
</dbReference>
<dbReference type="InterPro" id="IPR033479">
    <property type="entry name" value="dCache_1"/>
</dbReference>
<dbReference type="InterPro" id="IPR003660">
    <property type="entry name" value="HAMP_dom"/>
</dbReference>
<dbReference type="PROSITE" id="PS50885">
    <property type="entry name" value="HAMP"/>
    <property type="match status" value="1"/>
</dbReference>
<dbReference type="AlphaFoldDB" id="A0A0B5QIY9"/>
<dbReference type="GO" id="GO:0000155">
    <property type="term" value="F:phosphorelay sensor kinase activity"/>
    <property type="evidence" value="ECO:0007669"/>
    <property type="project" value="InterPro"/>
</dbReference>
<dbReference type="Pfam" id="PF02743">
    <property type="entry name" value="dCache_1"/>
    <property type="match status" value="1"/>
</dbReference>
<organism evidence="12 13">
    <name type="scientific">Clostridium beijerinckii</name>
    <name type="common">Clostridium MP</name>
    <dbReference type="NCBI Taxonomy" id="1520"/>
    <lineage>
        <taxon>Bacteria</taxon>
        <taxon>Bacillati</taxon>
        <taxon>Bacillota</taxon>
        <taxon>Clostridia</taxon>
        <taxon>Eubacteriales</taxon>
        <taxon>Clostridiaceae</taxon>
        <taxon>Clostridium</taxon>
    </lineage>
</organism>
<dbReference type="CDD" id="cd12912">
    <property type="entry name" value="PDC2_MCP_like"/>
    <property type="match status" value="1"/>
</dbReference>
<dbReference type="CDD" id="cd06225">
    <property type="entry name" value="HAMP"/>
    <property type="match status" value="1"/>
</dbReference>
<dbReference type="PANTHER" id="PTHR34220:SF7">
    <property type="entry name" value="SENSOR HISTIDINE KINASE YPDA"/>
    <property type="match status" value="1"/>
</dbReference>
<dbReference type="SMART" id="SM00387">
    <property type="entry name" value="HATPase_c"/>
    <property type="match status" value="1"/>
</dbReference>
<evidence type="ECO:0000259" key="11">
    <source>
        <dbReference type="PROSITE" id="PS50885"/>
    </source>
</evidence>
<accession>A0A0B5QIY9</accession>
<dbReference type="Gene3D" id="3.30.565.10">
    <property type="entry name" value="Histidine kinase-like ATPase, C-terminal domain"/>
    <property type="match status" value="1"/>
</dbReference>
<dbReference type="EMBL" id="CP010086">
    <property type="protein sequence ID" value="AJH00921.1"/>
    <property type="molecule type" value="Genomic_DNA"/>
</dbReference>
<evidence type="ECO:0000313" key="13">
    <source>
        <dbReference type="Proteomes" id="UP000031866"/>
    </source>
</evidence>